<dbReference type="PANTHER" id="PTHR41368:SF1">
    <property type="entry name" value="PROTEIN YGHO"/>
    <property type="match status" value="1"/>
</dbReference>
<evidence type="ECO:0000313" key="1">
    <source>
        <dbReference type="EMBL" id="MFB9777357.1"/>
    </source>
</evidence>
<organism evidence="1 2">
    <name type="scientific">Brevibacterium otitidis</name>
    <dbReference type="NCBI Taxonomy" id="53364"/>
    <lineage>
        <taxon>Bacteria</taxon>
        <taxon>Bacillati</taxon>
        <taxon>Actinomycetota</taxon>
        <taxon>Actinomycetes</taxon>
        <taxon>Micrococcales</taxon>
        <taxon>Brevibacteriaceae</taxon>
        <taxon>Brevibacterium</taxon>
    </lineage>
</organism>
<protein>
    <recommendedName>
        <fullName evidence="3">N-acetyltransferase domain-containing protein</fullName>
    </recommendedName>
</protein>
<dbReference type="RefSeq" id="WP_376841295.1">
    <property type="nucleotide sequence ID" value="NZ_JBHMAU010000075.1"/>
</dbReference>
<reference evidence="1 2" key="1">
    <citation type="submission" date="2024-09" db="EMBL/GenBank/DDBJ databases">
        <authorList>
            <person name="Sun Q."/>
            <person name="Mori K."/>
        </authorList>
    </citation>
    <scope>NUCLEOTIDE SEQUENCE [LARGE SCALE GENOMIC DNA]</scope>
    <source>
        <strain evidence="1 2">JCM 11683</strain>
    </source>
</reference>
<accession>A0ABV5X4J3</accession>
<evidence type="ECO:0000313" key="2">
    <source>
        <dbReference type="Proteomes" id="UP001589707"/>
    </source>
</evidence>
<dbReference type="InterPro" id="IPR039968">
    <property type="entry name" value="BcerS-like"/>
</dbReference>
<dbReference type="Gene3D" id="3.40.630.30">
    <property type="match status" value="2"/>
</dbReference>
<sequence length="409" mass="43993">MPVTVTEVSTRAQLRAFLDLPQRLAAASGTADHWVPLLRSDLRAWHTGRSWFPDAVTLLIAVDDDGQVVGRTSAHRYPALDAKLSGRLRRRLTPAEVHAGVVDDWQHRQVRAQLFGAAEFASAEAAQALFAALEDRARQAGCTHLFGPTSLLPNETGGVVVGGYEHPGFFDTAWNTPATTAIYEAAGFHRWGGGRTWSVELAAVPAARATAPSEAECAAAGVRISTPSRLGLRRALRQIRPTLNAAFGALPYYTQISDAQFASQTAGLALLMEPGLIVTAHGLDAAPEDPAAAFILTVPDPVHVLRATGGRLNTRAAGMLLREQLTGRTASGAGRDAVLIIQAAHPDAQRRGLVSLLARKMYSELVRRGYRRLRVTVVGDDNPGSSSVPAKAGGHWLHELRYFFREVHP</sequence>
<gene>
    <name evidence="1" type="ORF">ACFFN1_13265</name>
</gene>
<dbReference type="InterPro" id="IPR016181">
    <property type="entry name" value="Acyl_CoA_acyltransferase"/>
</dbReference>
<dbReference type="EMBL" id="JBHMAU010000075">
    <property type="protein sequence ID" value="MFB9777357.1"/>
    <property type="molecule type" value="Genomic_DNA"/>
</dbReference>
<dbReference type="PANTHER" id="PTHR41368">
    <property type="entry name" value="PROTEIN YGHO"/>
    <property type="match status" value="1"/>
</dbReference>
<dbReference type="SUPFAM" id="SSF55729">
    <property type="entry name" value="Acyl-CoA N-acyltransferases (Nat)"/>
    <property type="match status" value="1"/>
</dbReference>
<name>A0ABV5X4J3_9MICO</name>
<proteinExistence type="predicted"/>
<comment type="caution">
    <text evidence="1">The sequence shown here is derived from an EMBL/GenBank/DDBJ whole genome shotgun (WGS) entry which is preliminary data.</text>
</comment>
<keyword evidence="2" id="KW-1185">Reference proteome</keyword>
<evidence type="ECO:0008006" key="3">
    <source>
        <dbReference type="Google" id="ProtNLM"/>
    </source>
</evidence>
<dbReference type="Proteomes" id="UP001589707">
    <property type="component" value="Unassembled WGS sequence"/>
</dbReference>